<dbReference type="RefSeq" id="WP_144686250.1">
    <property type="nucleotide sequence ID" value="NZ_VLLC01000029.1"/>
</dbReference>
<evidence type="ECO:0000313" key="3">
    <source>
        <dbReference type="Proteomes" id="UP000318307"/>
    </source>
</evidence>
<sequence>MLRHFLVSSACILLLLLSACGGVRSTPTADPHAQQAIEKMAAEIAFKNPQNINTPGHVRIPLAKGQWVTTLARYRNPDGDRILSTTKVIDVQQDLVTLEVENFTASQKGERSVTLVQIAGYPVNLPVGPDQEAIKAITSQARILRMVTQAGDNPPTEMPPVYLQFASNLMKDFINPAVRTTPMSTQPVETPYIRARDAKVFDVEVSVLGFRDTGKIQAHGGVPVNNQIVYENTDQIIYTIAYGLKGAKQTLFFPPAGTGMQ</sequence>
<keyword evidence="1" id="KW-0732">Signal</keyword>
<feature type="signal peptide" evidence="1">
    <location>
        <begin position="1"/>
        <end position="25"/>
    </location>
</feature>
<proteinExistence type="predicted"/>
<gene>
    <name evidence="2" type="ORF">LZ24_02871</name>
</gene>
<dbReference type="EMBL" id="VLLC01000029">
    <property type="protein sequence ID" value="TWI66913.1"/>
    <property type="molecule type" value="Genomic_DNA"/>
</dbReference>
<organism evidence="2 3">
    <name type="scientific">Desulfobotulus alkaliphilus</name>
    <dbReference type="NCBI Taxonomy" id="622671"/>
    <lineage>
        <taxon>Bacteria</taxon>
        <taxon>Pseudomonadati</taxon>
        <taxon>Thermodesulfobacteriota</taxon>
        <taxon>Desulfobacteria</taxon>
        <taxon>Desulfobacterales</taxon>
        <taxon>Desulfobacteraceae</taxon>
        <taxon>Desulfobotulus</taxon>
    </lineage>
</organism>
<evidence type="ECO:0000313" key="2">
    <source>
        <dbReference type="EMBL" id="TWI66913.1"/>
    </source>
</evidence>
<dbReference type="OrthoDB" id="5415270at2"/>
<comment type="caution">
    <text evidence="2">The sequence shown here is derived from an EMBL/GenBank/DDBJ whole genome shotgun (WGS) entry which is preliminary data.</text>
</comment>
<evidence type="ECO:0000256" key="1">
    <source>
        <dbReference type="SAM" id="SignalP"/>
    </source>
</evidence>
<keyword evidence="3" id="KW-1185">Reference proteome</keyword>
<dbReference type="PROSITE" id="PS51257">
    <property type="entry name" value="PROKAR_LIPOPROTEIN"/>
    <property type="match status" value="1"/>
</dbReference>
<name>A0A562RDE6_9BACT</name>
<dbReference type="AlphaFoldDB" id="A0A562RDE6"/>
<reference evidence="2 3" key="1">
    <citation type="submission" date="2019-07" db="EMBL/GenBank/DDBJ databases">
        <title>Genome sequencing of 100 strains of the haloalkaliphilic chemolithoautotrophic sulfur-oxidizing bacterium Thioalkalivibrio.</title>
        <authorList>
            <person name="Muyzer G."/>
        </authorList>
    </citation>
    <scope>NUCLEOTIDE SEQUENCE [LARGE SCALE GENOMIC DNA]</scope>
    <source>
        <strain evidence="2 3">ASO4-4</strain>
    </source>
</reference>
<dbReference type="Proteomes" id="UP000318307">
    <property type="component" value="Unassembled WGS sequence"/>
</dbReference>
<accession>A0A562RDE6</accession>
<feature type="chain" id="PRO_5022173843" description="Lipoprotein" evidence="1">
    <location>
        <begin position="26"/>
        <end position="261"/>
    </location>
</feature>
<evidence type="ECO:0008006" key="4">
    <source>
        <dbReference type="Google" id="ProtNLM"/>
    </source>
</evidence>
<protein>
    <recommendedName>
        <fullName evidence="4">Lipoprotein</fullName>
    </recommendedName>
</protein>